<accession>A0ABQ2GG93</accession>
<evidence type="ECO:0000256" key="1">
    <source>
        <dbReference type="SAM" id="SignalP"/>
    </source>
</evidence>
<dbReference type="PANTHER" id="PTHR21666">
    <property type="entry name" value="PEPTIDASE-RELATED"/>
    <property type="match status" value="1"/>
</dbReference>
<dbReference type="PROSITE" id="PS51257">
    <property type="entry name" value="PROKAR_LIPOPROTEIN"/>
    <property type="match status" value="1"/>
</dbReference>
<organism evidence="3 4">
    <name type="scientific">Deinococcus aerolatus</name>
    <dbReference type="NCBI Taxonomy" id="522487"/>
    <lineage>
        <taxon>Bacteria</taxon>
        <taxon>Thermotogati</taxon>
        <taxon>Deinococcota</taxon>
        <taxon>Deinococci</taxon>
        <taxon>Deinococcales</taxon>
        <taxon>Deinococcaceae</taxon>
        <taxon>Deinococcus</taxon>
    </lineage>
</organism>
<reference evidence="4" key="1">
    <citation type="journal article" date="2019" name="Int. J. Syst. Evol. Microbiol.">
        <title>The Global Catalogue of Microorganisms (GCM) 10K type strain sequencing project: providing services to taxonomists for standard genome sequencing and annotation.</title>
        <authorList>
            <consortium name="The Broad Institute Genomics Platform"/>
            <consortium name="The Broad Institute Genome Sequencing Center for Infectious Disease"/>
            <person name="Wu L."/>
            <person name="Ma J."/>
        </authorList>
    </citation>
    <scope>NUCLEOTIDE SEQUENCE [LARGE SCALE GENOMIC DNA]</scope>
    <source>
        <strain evidence="4">JCM 15442</strain>
    </source>
</reference>
<keyword evidence="1" id="KW-0732">Signal</keyword>
<evidence type="ECO:0000313" key="4">
    <source>
        <dbReference type="Proteomes" id="UP000639973"/>
    </source>
</evidence>
<protein>
    <recommendedName>
        <fullName evidence="2">M23ase beta-sheet core domain-containing protein</fullName>
    </recommendedName>
</protein>
<comment type="caution">
    <text evidence="3">The sequence shown here is derived from an EMBL/GenBank/DDBJ whole genome shotgun (WGS) entry which is preliminary data.</text>
</comment>
<dbReference type="InterPro" id="IPR016047">
    <property type="entry name" value="M23ase_b-sheet_dom"/>
</dbReference>
<dbReference type="CDD" id="cd12797">
    <property type="entry name" value="M23_peptidase"/>
    <property type="match status" value="1"/>
</dbReference>
<feature type="signal peptide" evidence="1">
    <location>
        <begin position="1"/>
        <end position="23"/>
    </location>
</feature>
<feature type="domain" description="M23ase beta-sheet core" evidence="2">
    <location>
        <begin position="233"/>
        <end position="339"/>
    </location>
</feature>
<dbReference type="PANTHER" id="PTHR21666:SF270">
    <property type="entry name" value="MUREIN HYDROLASE ACTIVATOR ENVC"/>
    <property type="match status" value="1"/>
</dbReference>
<dbReference type="SUPFAM" id="SSF51261">
    <property type="entry name" value="Duplicated hybrid motif"/>
    <property type="match status" value="1"/>
</dbReference>
<dbReference type="Proteomes" id="UP000639973">
    <property type="component" value="Unassembled WGS sequence"/>
</dbReference>
<dbReference type="InterPro" id="IPR050570">
    <property type="entry name" value="Cell_wall_metabolism_enzyme"/>
</dbReference>
<evidence type="ECO:0000313" key="3">
    <source>
        <dbReference type="EMBL" id="GGL94955.1"/>
    </source>
</evidence>
<sequence length="642" mass="69248">MNRDLVRTLLTSMTLLLAGCMQASPAPANAPPTVTITPSGGSVELQGVAIVTFVDGSFASAQPVELMQTEDAEAQQAFDVSVAGEDVTLLSDYQVRVVTPERPLKDMRVTMKLPSSFNVPQGSTPMLFGWTQESENEGEGGMLDLFRPLPSSYEAASRSITGDVPSWVFASQRRTDGRAEAVLSVALAPALQPVSAQTIKETCKTEELFSPFLGEALSISSPFGPRPLKSSPFHNGVDIVAPIGKPVVAITSGEVVAIGFQEKISPKGQYGGAGEFIVVKTGAGHYVVYMHLMKGSTRVKARMGKTPGDRLLVNQWIANSGNTGAAKDAPHLHIEYRNSRFAGTVDPLPCLEPLDIEVTGNEGIVATNKDVQLKATINALSDTNGYRRRVVWSVVGGAGHGVIDRLTGLYHSPLAAGTYTIRAMLQLDVKRPGVEWVDQSKIYRDVTLTVKDSLCNFNLLSSARDYYNVEKCSLIGSFSSVRYEHTSDFNLQPVTYVRYTNVANVLVDLIKYGPERNIGGLFRSLNVINIQDTKNGKVTASCPTGYHANWTGGGSLVVVDGNVMSLAIGAYDPKDSTCGFHASAVRSEAQLEQVPGNLIKSNITHDSDSLSFDYKHTIYEYKSSIVRSEVTISGTFKLIPKP</sequence>
<evidence type="ECO:0000259" key="2">
    <source>
        <dbReference type="Pfam" id="PF01551"/>
    </source>
</evidence>
<name>A0ABQ2GG93_9DEIO</name>
<feature type="chain" id="PRO_5046849318" description="M23ase beta-sheet core domain-containing protein" evidence="1">
    <location>
        <begin position="24"/>
        <end position="642"/>
    </location>
</feature>
<dbReference type="Pfam" id="PF01551">
    <property type="entry name" value="Peptidase_M23"/>
    <property type="match status" value="1"/>
</dbReference>
<keyword evidence="4" id="KW-1185">Reference proteome</keyword>
<dbReference type="EMBL" id="BMOL01000039">
    <property type="protein sequence ID" value="GGL94955.1"/>
    <property type="molecule type" value="Genomic_DNA"/>
</dbReference>
<dbReference type="InterPro" id="IPR011055">
    <property type="entry name" value="Dup_hybrid_motif"/>
</dbReference>
<dbReference type="Gene3D" id="2.70.70.10">
    <property type="entry name" value="Glucose Permease (Domain IIA)"/>
    <property type="match status" value="1"/>
</dbReference>
<proteinExistence type="predicted"/>
<gene>
    <name evidence="3" type="ORF">GCM10010840_36250</name>
</gene>